<dbReference type="EMBL" id="PYLZ01000006">
    <property type="protein sequence ID" value="PSW24186.1"/>
    <property type="molecule type" value="Genomic_DNA"/>
</dbReference>
<proteinExistence type="predicted"/>
<keyword evidence="1" id="KW-0175">Coiled coil</keyword>
<evidence type="ECO:0000256" key="1">
    <source>
        <dbReference type="SAM" id="Coils"/>
    </source>
</evidence>
<comment type="caution">
    <text evidence="2">The sequence shown here is derived from an EMBL/GenBank/DDBJ whole genome shotgun (WGS) entry which is preliminary data.</text>
</comment>
<accession>A0A2T3P6J1</accession>
<name>A0A2T3P6J1_9GAMM</name>
<gene>
    <name evidence="2" type="ORF">C9I94_12690</name>
</gene>
<protein>
    <submittedName>
        <fullName evidence="2">Uncharacterized protein</fullName>
    </submittedName>
</protein>
<keyword evidence="3" id="KW-1185">Reference proteome</keyword>
<reference evidence="2 3" key="1">
    <citation type="submission" date="2018-01" db="EMBL/GenBank/DDBJ databases">
        <title>Whole genome sequencing of Histamine producing bacteria.</title>
        <authorList>
            <person name="Butler K."/>
        </authorList>
    </citation>
    <scope>NUCLEOTIDE SEQUENCE [LARGE SCALE GENOMIC DNA]</scope>
    <source>
        <strain evidence="2 3">DSM 24669</strain>
    </source>
</reference>
<feature type="coiled-coil region" evidence="1">
    <location>
        <begin position="136"/>
        <end position="163"/>
    </location>
</feature>
<evidence type="ECO:0000313" key="3">
    <source>
        <dbReference type="Proteomes" id="UP000240481"/>
    </source>
</evidence>
<dbReference type="Proteomes" id="UP000240481">
    <property type="component" value="Unassembled WGS sequence"/>
</dbReference>
<sequence length="163" mass="19896">MKTRDMFLMTKEHQEFEQWVNFKSKRMRIWLSQYFEKNGISNPDLLQFISTEKDPTKDHLLEQSAKYFTPLKDQLIRYQDLKKMKDSWHQFERRKNKDNKDITITLNRDTYEKLKYIKKTLKLKNISQSIESLIDNSAFKREISRLENKIKSLDNQVSRLKQK</sequence>
<dbReference type="AlphaFoldDB" id="A0A2T3P6J1"/>
<organism evidence="2 3">
    <name type="scientific">Photobacterium swingsii</name>
    <dbReference type="NCBI Taxonomy" id="680026"/>
    <lineage>
        <taxon>Bacteria</taxon>
        <taxon>Pseudomonadati</taxon>
        <taxon>Pseudomonadota</taxon>
        <taxon>Gammaproteobacteria</taxon>
        <taxon>Vibrionales</taxon>
        <taxon>Vibrionaceae</taxon>
        <taxon>Photobacterium</taxon>
    </lineage>
</organism>
<evidence type="ECO:0000313" key="2">
    <source>
        <dbReference type="EMBL" id="PSW24186.1"/>
    </source>
</evidence>